<dbReference type="InterPro" id="IPR027417">
    <property type="entry name" value="P-loop_NTPase"/>
</dbReference>
<dbReference type="Gene3D" id="3.40.50.300">
    <property type="entry name" value="P-loop containing nucleotide triphosphate hydrolases"/>
    <property type="match status" value="1"/>
</dbReference>
<reference evidence="1" key="1">
    <citation type="journal article" date="2023" name="Insect Mol. Biol.">
        <title>Genome sequencing provides insights into the evolution of gene families encoding plant cell wall-degrading enzymes in longhorned beetles.</title>
        <authorList>
            <person name="Shin N.R."/>
            <person name="Okamura Y."/>
            <person name="Kirsch R."/>
            <person name="Pauchet Y."/>
        </authorList>
    </citation>
    <scope>NUCLEOTIDE SEQUENCE</scope>
    <source>
        <strain evidence="1">RBIC_L_NR</strain>
    </source>
</reference>
<keyword evidence="2" id="KW-1185">Reference proteome</keyword>
<dbReference type="AlphaFoldDB" id="A0AAV8ZR81"/>
<sequence length="118" mass="13473">MTILMMSELEGNLIIIGISGVTCGGKTTTATQLNNIFPNSKIFSQDDYFLDVEDPRHVWIPELNHINFDILTSLDMEKMHDDILKFIGDNNLKRVNHVDKFGFESNGMVQKDIKKIFP</sequence>
<comment type="caution">
    <text evidence="1">The sequence shown here is derived from an EMBL/GenBank/DDBJ whole genome shotgun (WGS) entry which is preliminary data.</text>
</comment>
<dbReference type="Proteomes" id="UP001162156">
    <property type="component" value="Unassembled WGS sequence"/>
</dbReference>
<accession>A0AAV8ZR81</accession>
<dbReference type="EMBL" id="JANEYF010000584">
    <property type="protein sequence ID" value="KAJ8969151.1"/>
    <property type="molecule type" value="Genomic_DNA"/>
</dbReference>
<organism evidence="1 2">
    <name type="scientific">Rhamnusium bicolor</name>
    <dbReference type="NCBI Taxonomy" id="1586634"/>
    <lineage>
        <taxon>Eukaryota</taxon>
        <taxon>Metazoa</taxon>
        <taxon>Ecdysozoa</taxon>
        <taxon>Arthropoda</taxon>
        <taxon>Hexapoda</taxon>
        <taxon>Insecta</taxon>
        <taxon>Pterygota</taxon>
        <taxon>Neoptera</taxon>
        <taxon>Endopterygota</taxon>
        <taxon>Coleoptera</taxon>
        <taxon>Polyphaga</taxon>
        <taxon>Cucujiformia</taxon>
        <taxon>Chrysomeloidea</taxon>
        <taxon>Cerambycidae</taxon>
        <taxon>Lepturinae</taxon>
        <taxon>Rhagiini</taxon>
        <taxon>Rhamnusium</taxon>
    </lineage>
</organism>
<evidence type="ECO:0008006" key="3">
    <source>
        <dbReference type="Google" id="ProtNLM"/>
    </source>
</evidence>
<dbReference type="SUPFAM" id="SSF52540">
    <property type="entry name" value="P-loop containing nucleoside triphosphate hydrolases"/>
    <property type="match status" value="1"/>
</dbReference>
<proteinExistence type="predicted"/>
<protein>
    <recommendedName>
        <fullName evidence="3">Phosphoribulokinase/uridine kinase domain-containing protein</fullName>
    </recommendedName>
</protein>
<gene>
    <name evidence="1" type="ORF">NQ314_001892</name>
</gene>
<name>A0AAV8ZR81_9CUCU</name>
<evidence type="ECO:0000313" key="2">
    <source>
        <dbReference type="Proteomes" id="UP001162156"/>
    </source>
</evidence>
<evidence type="ECO:0000313" key="1">
    <source>
        <dbReference type="EMBL" id="KAJ8969151.1"/>
    </source>
</evidence>